<evidence type="ECO:0000313" key="3">
    <source>
        <dbReference type="EMBL" id="KZT52193.1"/>
    </source>
</evidence>
<dbReference type="AlphaFoldDB" id="A0A165D6Z0"/>
<feature type="compositionally biased region" description="Pro residues" evidence="1">
    <location>
        <begin position="198"/>
        <end position="209"/>
    </location>
</feature>
<sequence>MSSDGGRKRKRPTDTASRSNAGASGSGSGRRAWEPPNRTKHNNDEEVEIEFAGARSARDIAEQKERRREEEKRRLRQCQVIDLTLPPEVIDLCKTSDDDDVPASGPKRPPPSPMVNKDSPMSMAALALVSARQTPVLPDSQEASLVLPERGTDVLGLAALRSSVLPDSQESSPTGALRVIGLALKPGDLTGQRELPGTPVPPPLCKYAR</sequence>
<name>A0A165D6Z0_9BASI</name>
<gene>
    <name evidence="3" type="ORF">CALCODRAFT_487342</name>
    <name evidence="2" type="ORF">CALCODRAFT_488772</name>
</gene>
<proteinExistence type="predicted"/>
<reference evidence="3 4" key="1">
    <citation type="journal article" date="2016" name="Mol. Biol. Evol.">
        <title>Comparative Genomics of Early-Diverging Mushroom-Forming Fungi Provides Insights into the Origins of Lignocellulose Decay Capabilities.</title>
        <authorList>
            <person name="Nagy L.G."/>
            <person name="Riley R."/>
            <person name="Tritt A."/>
            <person name="Adam C."/>
            <person name="Daum C."/>
            <person name="Floudas D."/>
            <person name="Sun H."/>
            <person name="Yadav J.S."/>
            <person name="Pangilinan J."/>
            <person name="Larsson K.H."/>
            <person name="Matsuura K."/>
            <person name="Barry K."/>
            <person name="Labutti K."/>
            <person name="Kuo R."/>
            <person name="Ohm R.A."/>
            <person name="Bhattacharya S.S."/>
            <person name="Shirouzu T."/>
            <person name="Yoshinaga Y."/>
            <person name="Martin F.M."/>
            <person name="Grigoriev I.V."/>
            <person name="Hibbett D.S."/>
        </authorList>
    </citation>
    <scope>NUCLEOTIDE SEQUENCE [LARGE SCALE GENOMIC DNA]</scope>
    <source>
        <strain evidence="3 4">HHB12733</strain>
    </source>
</reference>
<feature type="compositionally biased region" description="Basic and acidic residues" evidence="1">
    <location>
        <begin position="56"/>
        <end position="73"/>
    </location>
</feature>
<evidence type="ECO:0000256" key="1">
    <source>
        <dbReference type="SAM" id="MobiDB-lite"/>
    </source>
</evidence>
<feature type="region of interest" description="Disordered" evidence="1">
    <location>
        <begin position="91"/>
        <end position="119"/>
    </location>
</feature>
<keyword evidence="4" id="KW-1185">Reference proteome</keyword>
<dbReference type="EMBL" id="KV424075">
    <property type="protein sequence ID" value="KZT52193.1"/>
    <property type="molecule type" value="Genomic_DNA"/>
</dbReference>
<dbReference type="Proteomes" id="UP000076842">
    <property type="component" value="Unassembled WGS sequence"/>
</dbReference>
<feature type="region of interest" description="Disordered" evidence="1">
    <location>
        <begin position="1"/>
        <end position="76"/>
    </location>
</feature>
<feature type="region of interest" description="Disordered" evidence="1">
    <location>
        <begin position="187"/>
        <end position="209"/>
    </location>
</feature>
<accession>A0A165D6Z0</accession>
<evidence type="ECO:0000313" key="4">
    <source>
        <dbReference type="Proteomes" id="UP000076842"/>
    </source>
</evidence>
<protein>
    <submittedName>
        <fullName evidence="3">Uncharacterized protein</fullName>
    </submittedName>
</protein>
<dbReference type="EMBL" id="KV424186">
    <property type="protein sequence ID" value="KZT50344.1"/>
    <property type="molecule type" value="Genomic_DNA"/>
</dbReference>
<organism evidence="3 4">
    <name type="scientific">Calocera cornea HHB12733</name>
    <dbReference type="NCBI Taxonomy" id="1353952"/>
    <lineage>
        <taxon>Eukaryota</taxon>
        <taxon>Fungi</taxon>
        <taxon>Dikarya</taxon>
        <taxon>Basidiomycota</taxon>
        <taxon>Agaricomycotina</taxon>
        <taxon>Dacrymycetes</taxon>
        <taxon>Dacrymycetales</taxon>
        <taxon>Dacrymycetaceae</taxon>
        <taxon>Calocera</taxon>
    </lineage>
</organism>
<evidence type="ECO:0000313" key="2">
    <source>
        <dbReference type="EMBL" id="KZT50344.1"/>
    </source>
</evidence>